<dbReference type="InterPro" id="IPR032608">
    <property type="entry name" value="DUF4892"/>
</dbReference>
<evidence type="ECO:0000256" key="6">
    <source>
        <dbReference type="SAM" id="SignalP"/>
    </source>
</evidence>
<keyword evidence="9" id="KW-1185">Reference proteome</keyword>
<dbReference type="HOGENOM" id="CLU_567294_0_0_6"/>
<organism evidence="8 9">
    <name type="scientific">Shewanella amazonensis (strain ATCC BAA-1098 / SB2B)</name>
    <dbReference type="NCBI Taxonomy" id="326297"/>
    <lineage>
        <taxon>Bacteria</taxon>
        <taxon>Pseudomonadati</taxon>
        <taxon>Pseudomonadota</taxon>
        <taxon>Gammaproteobacteria</taxon>
        <taxon>Alteromonadales</taxon>
        <taxon>Shewanellaceae</taxon>
        <taxon>Shewanella</taxon>
    </lineage>
</organism>
<evidence type="ECO:0000313" key="8">
    <source>
        <dbReference type="EMBL" id="ABL98905.1"/>
    </source>
</evidence>
<dbReference type="PANTHER" id="PTHR30329">
    <property type="entry name" value="STATOR ELEMENT OF FLAGELLAR MOTOR COMPLEX"/>
    <property type="match status" value="1"/>
</dbReference>
<feature type="region of interest" description="Disordered" evidence="5">
    <location>
        <begin position="463"/>
        <end position="484"/>
    </location>
</feature>
<dbReference type="Pfam" id="PF16234">
    <property type="entry name" value="DUF4892"/>
    <property type="match status" value="2"/>
</dbReference>
<evidence type="ECO:0000256" key="5">
    <source>
        <dbReference type="SAM" id="MobiDB-lite"/>
    </source>
</evidence>
<dbReference type="RefSeq" id="WP_011758815.1">
    <property type="nucleotide sequence ID" value="NC_008700.1"/>
</dbReference>
<dbReference type="PROSITE" id="PS51123">
    <property type="entry name" value="OMPA_2"/>
    <property type="match status" value="1"/>
</dbReference>
<proteinExistence type="predicted"/>
<dbReference type="Gene3D" id="3.30.1330.60">
    <property type="entry name" value="OmpA-like domain"/>
    <property type="match status" value="1"/>
</dbReference>
<reference evidence="8 9" key="1">
    <citation type="submission" date="2006-12" db="EMBL/GenBank/DDBJ databases">
        <title>Complete sequence of Shewanella amazonensis SB2B.</title>
        <authorList>
            <consortium name="US DOE Joint Genome Institute"/>
            <person name="Copeland A."/>
            <person name="Lucas S."/>
            <person name="Lapidus A."/>
            <person name="Barry K."/>
            <person name="Detter J.C."/>
            <person name="Glavina del Rio T."/>
            <person name="Hammon N."/>
            <person name="Israni S."/>
            <person name="Dalin E."/>
            <person name="Tice H."/>
            <person name="Pitluck S."/>
            <person name="Munk A.C."/>
            <person name="Brettin T."/>
            <person name="Bruce D."/>
            <person name="Han C."/>
            <person name="Tapia R."/>
            <person name="Gilna P."/>
            <person name="Schmutz J."/>
            <person name="Larimer F."/>
            <person name="Land M."/>
            <person name="Hauser L."/>
            <person name="Kyrpides N."/>
            <person name="Mikhailova N."/>
            <person name="Fredrickson J."/>
            <person name="Richardson P."/>
        </authorList>
    </citation>
    <scope>NUCLEOTIDE SEQUENCE [LARGE SCALE GENOMIC DNA]</scope>
    <source>
        <strain evidence="9">ATCC BAA-1098 / SB2B</strain>
    </source>
</reference>
<accession>A1S3E9</accession>
<evidence type="ECO:0000313" key="9">
    <source>
        <dbReference type="Proteomes" id="UP000009175"/>
    </source>
</evidence>
<dbReference type="InterPro" id="IPR036737">
    <property type="entry name" value="OmpA-like_sf"/>
</dbReference>
<feature type="chain" id="PRO_5002637103" evidence="6">
    <location>
        <begin position="26"/>
        <end position="484"/>
    </location>
</feature>
<dbReference type="Proteomes" id="UP000009175">
    <property type="component" value="Chromosome"/>
</dbReference>
<dbReference type="PANTHER" id="PTHR30329:SF21">
    <property type="entry name" value="LIPOPROTEIN YIAD-RELATED"/>
    <property type="match status" value="1"/>
</dbReference>
<feature type="compositionally biased region" description="Polar residues" evidence="5">
    <location>
        <begin position="463"/>
        <end position="472"/>
    </location>
</feature>
<dbReference type="OrthoDB" id="9792021at2"/>
<dbReference type="InterPro" id="IPR006665">
    <property type="entry name" value="OmpA-like"/>
</dbReference>
<dbReference type="STRING" id="326297.Sama_0697"/>
<dbReference type="PRINTS" id="PR01021">
    <property type="entry name" value="OMPADOMAIN"/>
</dbReference>
<dbReference type="CDD" id="cd07185">
    <property type="entry name" value="OmpA_C-like"/>
    <property type="match status" value="1"/>
</dbReference>
<dbReference type="eggNOG" id="COG2885">
    <property type="taxonomic scope" value="Bacteria"/>
</dbReference>
<dbReference type="AlphaFoldDB" id="A1S3E9"/>
<gene>
    <name evidence="8" type="ordered locus">Sama_0697</name>
</gene>
<evidence type="ECO:0000256" key="2">
    <source>
        <dbReference type="ARBA" id="ARBA00023136"/>
    </source>
</evidence>
<protein>
    <submittedName>
        <fullName evidence="8">Outer membrane protein and related peptidoglycan-associated (LipO)protein</fullName>
    </submittedName>
</protein>
<dbReference type="KEGG" id="saz:Sama_0697"/>
<comment type="subcellular location">
    <subcellularLocation>
        <location evidence="1">Cell outer membrane</location>
    </subcellularLocation>
</comment>
<keyword evidence="3" id="KW-0998">Cell outer membrane</keyword>
<dbReference type="InterPro" id="IPR050330">
    <property type="entry name" value="Bact_OuterMem_StrucFunc"/>
</dbReference>
<dbReference type="InterPro" id="IPR006664">
    <property type="entry name" value="OMP_bac"/>
</dbReference>
<feature type="signal peptide" evidence="6">
    <location>
        <begin position="1"/>
        <end position="25"/>
    </location>
</feature>
<feature type="compositionally biased region" description="Basic and acidic residues" evidence="5">
    <location>
        <begin position="473"/>
        <end position="484"/>
    </location>
</feature>
<name>A1S3E9_SHEAM</name>
<evidence type="ECO:0000256" key="3">
    <source>
        <dbReference type="ARBA" id="ARBA00023237"/>
    </source>
</evidence>
<feature type="domain" description="OmpA-like" evidence="7">
    <location>
        <begin position="365"/>
        <end position="483"/>
    </location>
</feature>
<dbReference type="EMBL" id="CP000507">
    <property type="protein sequence ID" value="ABL98905.1"/>
    <property type="molecule type" value="Genomic_DNA"/>
</dbReference>
<keyword evidence="2 4" id="KW-0472">Membrane</keyword>
<evidence type="ECO:0000256" key="4">
    <source>
        <dbReference type="PROSITE-ProRule" id="PRU00473"/>
    </source>
</evidence>
<dbReference type="Pfam" id="PF00691">
    <property type="entry name" value="OmpA"/>
    <property type="match status" value="1"/>
</dbReference>
<sequence>MKRHIFTCAMAIYLPATLLPTQTVAADLPSLFSVFPEAKIETQEQRHYIPYPLITGMGGKVYSVTDVGGVLSRINYKLPASFTPEHIINNHKAQLVQQGANILFECHGNDCGNEEKLYYQVSPLSSVSKREPSMLTAKLSRASGDIYISLYSANWHRGTNLQLDVLEATPEPLDLVKINTAMLTAQPTDIKVADNSTKDVRGSVDHPLMQRLPGAFIAKYSQLGYAKSPVLTGVEGKKAITAIQEGKLTQIAYSLPRSYSEFEVNANYVAALKKLGFQEVFSCEAKGCISKDAIYYALKPTVSNGNDESLFYSLYRLSRPEGDITVSSYTLGFSGALWNELKIIEATGLNDNRVGIDLNALTDAITQTGKATLDGLLFDYDSDRMLPESKPVLEVLASYLKQNPALNFYVVGHTDDQGDKAYNLSLSERRAAAVVKALGADYQIKPAQLEAHGMGEFSPVASNANEAGQSQNRRVELVLRSDNK</sequence>
<evidence type="ECO:0000256" key="1">
    <source>
        <dbReference type="ARBA" id="ARBA00004442"/>
    </source>
</evidence>
<dbReference type="SUPFAM" id="SSF103088">
    <property type="entry name" value="OmpA-like"/>
    <property type="match status" value="1"/>
</dbReference>
<dbReference type="GO" id="GO:0009279">
    <property type="term" value="C:cell outer membrane"/>
    <property type="evidence" value="ECO:0007669"/>
    <property type="project" value="UniProtKB-SubCell"/>
</dbReference>
<evidence type="ECO:0000259" key="7">
    <source>
        <dbReference type="PROSITE" id="PS51123"/>
    </source>
</evidence>
<keyword evidence="6" id="KW-0732">Signal</keyword>